<keyword evidence="1" id="KW-0560">Oxidoreductase</keyword>
<gene>
    <name evidence="1" type="ORF">F5544_10560</name>
</gene>
<evidence type="ECO:0000313" key="2">
    <source>
        <dbReference type="Proteomes" id="UP000503540"/>
    </source>
</evidence>
<dbReference type="Gene3D" id="2.60.120.620">
    <property type="entry name" value="q2cbj1_9rhob like domain"/>
    <property type="match status" value="1"/>
</dbReference>
<dbReference type="KEGG" id="nah:F5544_10560"/>
<dbReference type="AlphaFoldDB" id="A0A6G9YA61"/>
<dbReference type="Proteomes" id="UP000503540">
    <property type="component" value="Chromosome"/>
</dbReference>
<sequence length="302" mass="34125">MLDADTLVREYEENGFAIIRNVLDAELIKEAQAHVEWLGRRYPQLRPEEYHHPLMRNDAFWVRLVTDDRLVDIAELFLGPDLACFTAHYVCKPPKDGRPVLWHQDGAYWKLRPLVALTVWVAIDPSNTSNGCLRIVPGSHRVPIIPPESRTDTPNMLYSQTSQELVDEWVAKAGIVDIELAPGDVSIHHPNILHYSEPNASDNRRCGLDIGYIATSTTVANEGLYLDPILVRGKRGTATNNYRNYPAYSAEETIPFRGHDAWNDRIAQLNARNGFTAPALGETPLQTTHRMVQRLQEGTVSR</sequence>
<dbReference type="Pfam" id="PF05721">
    <property type="entry name" value="PhyH"/>
    <property type="match status" value="1"/>
</dbReference>
<accession>A0A6G9YA61</accession>
<dbReference type="EMBL" id="CP046172">
    <property type="protein sequence ID" value="QIS10010.1"/>
    <property type="molecule type" value="Genomic_DNA"/>
</dbReference>
<dbReference type="GO" id="GO:0005506">
    <property type="term" value="F:iron ion binding"/>
    <property type="evidence" value="ECO:0007669"/>
    <property type="project" value="UniProtKB-ARBA"/>
</dbReference>
<proteinExistence type="predicted"/>
<dbReference type="GO" id="GO:0016706">
    <property type="term" value="F:2-oxoglutarate-dependent dioxygenase activity"/>
    <property type="evidence" value="ECO:0007669"/>
    <property type="project" value="UniProtKB-ARBA"/>
</dbReference>
<dbReference type="RefSeq" id="WP_167473042.1">
    <property type="nucleotide sequence ID" value="NZ_CP046172.1"/>
</dbReference>
<dbReference type="PANTHER" id="PTHR20883">
    <property type="entry name" value="PHYTANOYL-COA DIOXYGENASE DOMAIN CONTAINING 1"/>
    <property type="match status" value="1"/>
</dbReference>
<dbReference type="InterPro" id="IPR008775">
    <property type="entry name" value="Phytyl_CoA_dOase-like"/>
</dbReference>
<reference evidence="1 2" key="1">
    <citation type="journal article" date="2019" name="ACS Chem. Biol.">
        <title>Identification and Mobilization of a Cryptic Antibiotic Biosynthesis Gene Locus from a Human-Pathogenic Nocardia Isolate.</title>
        <authorList>
            <person name="Herisse M."/>
            <person name="Ishida K."/>
            <person name="Porter J.L."/>
            <person name="Howden B."/>
            <person name="Hertweck C."/>
            <person name="Stinear T.P."/>
            <person name="Pidot S.J."/>
        </authorList>
    </citation>
    <scope>NUCLEOTIDE SEQUENCE [LARGE SCALE GENOMIC DNA]</scope>
    <source>
        <strain evidence="1 2">AUSMDU00012717</strain>
    </source>
</reference>
<dbReference type="PANTHER" id="PTHR20883:SF48">
    <property type="entry name" value="ECTOINE DIOXYGENASE"/>
    <property type="match status" value="1"/>
</dbReference>
<keyword evidence="2" id="KW-1185">Reference proteome</keyword>
<evidence type="ECO:0000313" key="1">
    <source>
        <dbReference type="EMBL" id="QIS10010.1"/>
    </source>
</evidence>
<name>A0A6G9YA61_9NOCA</name>
<dbReference type="SUPFAM" id="SSF51197">
    <property type="entry name" value="Clavaminate synthase-like"/>
    <property type="match status" value="1"/>
</dbReference>
<protein>
    <submittedName>
        <fullName evidence="1">Phytanoyl-CoA dioxygenase family protein</fullName>
    </submittedName>
</protein>
<organism evidence="1 2">
    <name type="scientific">Nocardia arthritidis</name>
    <dbReference type="NCBI Taxonomy" id="228602"/>
    <lineage>
        <taxon>Bacteria</taxon>
        <taxon>Bacillati</taxon>
        <taxon>Actinomycetota</taxon>
        <taxon>Actinomycetes</taxon>
        <taxon>Mycobacteriales</taxon>
        <taxon>Nocardiaceae</taxon>
        <taxon>Nocardia</taxon>
    </lineage>
</organism>
<keyword evidence="1" id="KW-0223">Dioxygenase</keyword>